<evidence type="ECO:0000259" key="6">
    <source>
        <dbReference type="Pfam" id="PF04932"/>
    </source>
</evidence>
<proteinExistence type="predicted"/>
<evidence type="ECO:0000256" key="5">
    <source>
        <dbReference type="SAM" id="Phobius"/>
    </source>
</evidence>
<comment type="caution">
    <text evidence="7">The sequence shown here is derived from an EMBL/GenBank/DDBJ whole genome shotgun (WGS) entry which is preliminary data.</text>
</comment>
<feature type="transmembrane region" description="Helical" evidence="5">
    <location>
        <begin position="213"/>
        <end position="229"/>
    </location>
</feature>
<keyword evidence="4 5" id="KW-0472">Membrane</keyword>
<dbReference type="AlphaFoldDB" id="A0A916ZKH6"/>
<evidence type="ECO:0000313" key="8">
    <source>
        <dbReference type="Proteomes" id="UP000599688"/>
    </source>
</evidence>
<feature type="transmembrane region" description="Helical" evidence="5">
    <location>
        <begin position="191"/>
        <end position="207"/>
    </location>
</feature>
<gene>
    <name evidence="7" type="ORF">GCM10010831_00180</name>
</gene>
<feature type="transmembrane region" description="Helical" evidence="5">
    <location>
        <begin position="375"/>
        <end position="393"/>
    </location>
</feature>
<dbReference type="PANTHER" id="PTHR37422:SF13">
    <property type="entry name" value="LIPOPOLYSACCHARIDE BIOSYNTHESIS PROTEIN PA4999-RELATED"/>
    <property type="match status" value="1"/>
</dbReference>
<evidence type="ECO:0000313" key="7">
    <source>
        <dbReference type="EMBL" id="GGE02387.1"/>
    </source>
</evidence>
<reference evidence="7 8" key="1">
    <citation type="journal article" date="2014" name="Int. J. Syst. Evol. Microbiol.">
        <title>Complete genome sequence of Corynebacterium casei LMG S-19264T (=DSM 44701T), isolated from a smear-ripened cheese.</title>
        <authorList>
            <consortium name="US DOE Joint Genome Institute (JGI-PGF)"/>
            <person name="Walter F."/>
            <person name="Albersmeier A."/>
            <person name="Kalinowski J."/>
            <person name="Ruckert C."/>
        </authorList>
    </citation>
    <scope>NUCLEOTIDE SEQUENCE [LARGE SCALE GENOMIC DNA]</scope>
    <source>
        <strain evidence="7 8">CGMCC 1.12925</strain>
    </source>
</reference>
<evidence type="ECO:0000256" key="1">
    <source>
        <dbReference type="ARBA" id="ARBA00004141"/>
    </source>
</evidence>
<feature type="transmembrane region" description="Helical" evidence="5">
    <location>
        <begin position="90"/>
        <end position="108"/>
    </location>
</feature>
<dbReference type="RefSeq" id="WP_188404719.1">
    <property type="nucleotide sequence ID" value="NZ_BMGL01000001.1"/>
</dbReference>
<dbReference type="EMBL" id="BMGL01000001">
    <property type="protein sequence ID" value="GGE02387.1"/>
    <property type="molecule type" value="Genomic_DNA"/>
</dbReference>
<feature type="transmembrane region" description="Helical" evidence="5">
    <location>
        <begin position="166"/>
        <end position="184"/>
    </location>
</feature>
<feature type="transmembrane region" description="Helical" evidence="5">
    <location>
        <begin position="399"/>
        <end position="415"/>
    </location>
</feature>
<feature type="domain" description="O-antigen ligase-related" evidence="6">
    <location>
        <begin position="199"/>
        <end position="359"/>
    </location>
</feature>
<organism evidence="7 8">
    <name type="scientific">Psychroflexus salis</name>
    <dbReference type="NCBI Taxonomy" id="1526574"/>
    <lineage>
        <taxon>Bacteria</taxon>
        <taxon>Pseudomonadati</taxon>
        <taxon>Bacteroidota</taxon>
        <taxon>Flavobacteriia</taxon>
        <taxon>Flavobacteriales</taxon>
        <taxon>Flavobacteriaceae</taxon>
        <taxon>Psychroflexus</taxon>
    </lineage>
</organism>
<keyword evidence="3 5" id="KW-1133">Transmembrane helix</keyword>
<dbReference type="InterPro" id="IPR051533">
    <property type="entry name" value="WaaL-like"/>
</dbReference>
<keyword evidence="2 5" id="KW-0812">Transmembrane</keyword>
<sequence>MKQINLFFYSSVSIYALLICLNPKLASIFLGVVIVFTLLRITSNPNTYCQIVFQKKIVLLTPILFFILTSISFLFTTDDYLTFKSLGKKVWFVFLPLFFFWLHPKVLVKIKKYSLNALTLGAFLSSFYLLVNLVIMHYNLNKAWVFDKSILDYFHTGFHFTAPLDIHPTYLGLFISLSLAYIIIEKPLKNLCLLIIFKLVILITILFLASRIIYALAMLLFLVSLVQTLNKSYKNNHKNGIFLIVISLILILSTLGILSKTYIGYRMTKETYWDLTSEDFNQKNLINKQDSRLSRWKVAIDLIKDKPFFGYGAGTEKYHLVSEYNKRNMKLAADKQYGAHSQFISYFLEFGIFGFLIFIHFLIINIFYALKSKSFLGAFFFISLFFSSLFENIFNNNSGIVFIAFFSVVFTYTTFNKNISG</sequence>
<feature type="transmembrane region" description="Helical" evidence="5">
    <location>
        <begin position="343"/>
        <end position="368"/>
    </location>
</feature>
<evidence type="ECO:0000256" key="2">
    <source>
        <dbReference type="ARBA" id="ARBA00022692"/>
    </source>
</evidence>
<dbReference type="PANTHER" id="PTHR37422">
    <property type="entry name" value="TEICHURONIC ACID BIOSYNTHESIS PROTEIN TUAE"/>
    <property type="match status" value="1"/>
</dbReference>
<evidence type="ECO:0000256" key="3">
    <source>
        <dbReference type="ARBA" id="ARBA00022989"/>
    </source>
</evidence>
<feature type="transmembrane region" description="Helical" evidence="5">
    <location>
        <begin position="12"/>
        <end position="36"/>
    </location>
</feature>
<dbReference type="Proteomes" id="UP000599688">
    <property type="component" value="Unassembled WGS sequence"/>
</dbReference>
<dbReference type="Pfam" id="PF04932">
    <property type="entry name" value="Wzy_C"/>
    <property type="match status" value="1"/>
</dbReference>
<accession>A0A916ZKH6</accession>
<feature type="transmembrane region" description="Helical" evidence="5">
    <location>
        <begin position="57"/>
        <end position="75"/>
    </location>
</feature>
<dbReference type="GO" id="GO:0016020">
    <property type="term" value="C:membrane"/>
    <property type="evidence" value="ECO:0007669"/>
    <property type="project" value="UniProtKB-SubCell"/>
</dbReference>
<feature type="transmembrane region" description="Helical" evidence="5">
    <location>
        <begin position="241"/>
        <end position="263"/>
    </location>
</feature>
<keyword evidence="8" id="KW-1185">Reference proteome</keyword>
<evidence type="ECO:0000256" key="4">
    <source>
        <dbReference type="ARBA" id="ARBA00023136"/>
    </source>
</evidence>
<dbReference type="InterPro" id="IPR007016">
    <property type="entry name" value="O-antigen_ligase-rel_domated"/>
</dbReference>
<name>A0A916ZKH6_9FLAO</name>
<comment type="subcellular location">
    <subcellularLocation>
        <location evidence="1">Membrane</location>
        <topology evidence="1">Multi-pass membrane protein</topology>
    </subcellularLocation>
</comment>
<feature type="transmembrane region" description="Helical" evidence="5">
    <location>
        <begin position="115"/>
        <end position="138"/>
    </location>
</feature>
<protein>
    <recommendedName>
        <fullName evidence="6">O-antigen ligase-related domain-containing protein</fullName>
    </recommendedName>
</protein>